<evidence type="ECO:0000256" key="2">
    <source>
        <dbReference type="ARBA" id="ARBA00022485"/>
    </source>
</evidence>
<dbReference type="Pfam" id="PF04055">
    <property type="entry name" value="Radical_SAM"/>
    <property type="match status" value="1"/>
</dbReference>
<dbReference type="SFLD" id="SFLDG01384">
    <property type="entry name" value="thioether_bond_formation_requi"/>
    <property type="match status" value="1"/>
</dbReference>
<keyword evidence="3" id="KW-0949">S-adenosyl-L-methionine</keyword>
<evidence type="ECO:0000313" key="8">
    <source>
        <dbReference type="EMBL" id="APH15190.1"/>
    </source>
</evidence>
<evidence type="ECO:0000256" key="3">
    <source>
        <dbReference type="ARBA" id="ARBA00022691"/>
    </source>
</evidence>
<feature type="domain" description="Radical SAM core" evidence="7">
    <location>
        <begin position="121"/>
        <end position="358"/>
    </location>
</feature>
<dbReference type="PANTHER" id="PTHR43273:SF8">
    <property type="entry name" value="RADICAL SAM DOMAIN PROTEIN"/>
    <property type="match status" value="1"/>
</dbReference>
<proteinExistence type="predicted"/>
<reference evidence="8 9" key="1">
    <citation type="submission" date="2015-11" db="EMBL/GenBank/DDBJ databases">
        <authorList>
            <person name="Hill K.K."/>
            <person name="Shirey T.B."/>
            <person name="Raphael B."/>
            <person name="Daligault H.E."/>
            <person name="Davenport K.W."/>
            <person name="Bruce D.C."/>
            <person name="Foley B.T."/>
            <person name="Johnson S.L."/>
        </authorList>
    </citation>
    <scope>NUCLEOTIDE SEQUENCE [LARGE SCALE GENOMIC DNA]</scope>
    <source>
        <strain evidence="8 9">CDC_1632</strain>
    </source>
</reference>
<dbReference type="SFLD" id="SFLDS00029">
    <property type="entry name" value="Radical_SAM"/>
    <property type="match status" value="1"/>
</dbReference>
<dbReference type="PANTHER" id="PTHR43273">
    <property type="entry name" value="ANAEROBIC SULFATASE-MATURATING ENZYME HOMOLOG ASLB-RELATED"/>
    <property type="match status" value="1"/>
</dbReference>
<evidence type="ECO:0000256" key="5">
    <source>
        <dbReference type="ARBA" id="ARBA00023004"/>
    </source>
</evidence>
<dbReference type="SFLD" id="SFLDG01067">
    <property type="entry name" value="SPASM/twitch_domain_containing"/>
    <property type="match status" value="1"/>
</dbReference>
<comment type="cofactor">
    <cofactor evidence="1">
        <name>[4Fe-4S] cluster</name>
        <dbReference type="ChEBI" id="CHEBI:49883"/>
    </cofactor>
</comment>
<dbReference type="GO" id="GO:0016491">
    <property type="term" value="F:oxidoreductase activity"/>
    <property type="evidence" value="ECO:0007669"/>
    <property type="project" value="InterPro"/>
</dbReference>
<dbReference type="SMART" id="SM00729">
    <property type="entry name" value="Elp3"/>
    <property type="match status" value="1"/>
</dbReference>
<dbReference type="AlphaFoldDB" id="A0A1L3NGC3"/>
<dbReference type="InterPro" id="IPR006638">
    <property type="entry name" value="Elp3/MiaA/NifB-like_rSAM"/>
</dbReference>
<dbReference type="Gene3D" id="3.20.20.70">
    <property type="entry name" value="Aldolase class I"/>
    <property type="match status" value="1"/>
</dbReference>
<dbReference type="CDD" id="cd01335">
    <property type="entry name" value="Radical_SAM"/>
    <property type="match status" value="1"/>
</dbReference>
<dbReference type="InterPro" id="IPR013785">
    <property type="entry name" value="Aldolase_TIM"/>
</dbReference>
<dbReference type="InterPro" id="IPR000385">
    <property type="entry name" value="MoaA_NifB_PqqE_Fe-S-bd_CS"/>
</dbReference>
<evidence type="ECO:0000256" key="4">
    <source>
        <dbReference type="ARBA" id="ARBA00022723"/>
    </source>
</evidence>
<accession>A0A1L3NGC3</accession>
<protein>
    <submittedName>
        <fullName evidence="8">Radical SAM additional 4Fe4S-binding SPASM domain protein</fullName>
    </submittedName>
</protein>
<dbReference type="SFLD" id="SFLDG01386">
    <property type="entry name" value="main_SPASM_domain-containing"/>
    <property type="match status" value="1"/>
</dbReference>
<gene>
    <name evidence="8" type="ORF">NPD5_1349</name>
</gene>
<dbReference type="SUPFAM" id="SSF102114">
    <property type="entry name" value="Radical SAM enzymes"/>
    <property type="match status" value="1"/>
</dbReference>
<evidence type="ECO:0000256" key="1">
    <source>
        <dbReference type="ARBA" id="ARBA00001966"/>
    </source>
</evidence>
<organism evidence="8 9">
    <name type="scientific">Clostridium sporogenes</name>
    <dbReference type="NCBI Taxonomy" id="1509"/>
    <lineage>
        <taxon>Bacteria</taxon>
        <taxon>Bacillati</taxon>
        <taxon>Bacillota</taxon>
        <taxon>Clostridia</taxon>
        <taxon>Eubacteriales</taxon>
        <taxon>Clostridiaceae</taxon>
        <taxon>Clostridium</taxon>
    </lineage>
</organism>
<dbReference type="Proteomes" id="UP000182204">
    <property type="component" value="Chromosome"/>
</dbReference>
<dbReference type="GO" id="GO:0032324">
    <property type="term" value="P:molybdopterin cofactor biosynthetic process"/>
    <property type="evidence" value="ECO:0007669"/>
    <property type="project" value="UniProtKB-ARBA"/>
</dbReference>
<dbReference type="GO" id="GO:0051539">
    <property type="term" value="F:4 iron, 4 sulfur cluster binding"/>
    <property type="evidence" value="ECO:0007669"/>
    <property type="project" value="UniProtKB-KW"/>
</dbReference>
<keyword evidence="6" id="KW-0411">Iron-sulfur</keyword>
<dbReference type="GO" id="GO:0046872">
    <property type="term" value="F:metal ion binding"/>
    <property type="evidence" value="ECO:0007669"/>
    <property type="project" value="UniProtKB-KW"/>
</dbReference>
<keyword evidence="2" id="KW-0004">4Fe-4S</keyword>
<dbReference type="InterPro" id="IPR023867">
    <property type="entry name" value="Sulphatase_maturase_rSAM"/>
</dbReference>
<dbReference type="InterPro" id="IPR007197">
    <property type="entry name" value="rSAM"/>
</dbReference>
<keyword evidence="4" id="KW-0479">Metal-binding</keyword>
<dbReference type="PROSITE" id="PS51918">
    <property type="entry name" value="RADICAL_SAM"/>
    <property type="match status" value="1"/>
</dbReference>
<name>A0A1L3NGC3_CLOSG</name>
<evidence type="ECO:0000256" key="6">
    <source>
        <dbReference type="ARBA" id="ARBA00023014"/>
    </source>
</evidence>
<keyword evidence="5" id="KW-0408">Iron</keyword>
<dbReference type="RefSeq" id="WP_072585154.1">
    <property type="nucleotide sequence ID" value="NZ_CP013243.1"/>
</dbReference>
<evidence type="ECO:0000313" key="9">
    <source>
        <dbReference type="Proteomes" id="UP000182204"/>
    </source>
</evidence>
<dbReference type="EMBL" id="CP013243">
    <property type="protein sequence ID" value="APH15190.1"/>
    <property type="molecule type" value="Genomic_DNA"/>
</dbReference>
<dbReference type="PROSITE" id="PS01305">
    <property type="entry name" value="MOAA_NIFB_PQQE"/>
    <property type="match status" value="1"/>
</dbReference>
<sequence length="521" mass="60086">MIARTDNELNILQFKELFYKLKNNNYFGRLGKTFCTEKNLYFLDTGTGKIAKVNENVYKVLKCLLENDNFDSLFDLDISDNDLVGALSDIEDAVEKEHILSAPPLKTLTGDPVLMFDKMLANEVRNITLEVTEKCNLRCNYCIYNPSHPNYREFGHRHMTFETAKKAIDFLDKHSSENKEIYIGFYGGEPLLNFELIKKCIDYGNAKIKDKNVIYSMTTNATLITEDIADFLVENKMVLTISLDGPKSIHNENRVYVNGKGSFDDAEKGLKNLIKAYKKVGEHPSFGFNVVTSGPNYEEKYEKIQEFFKKSDWIPDNISVLSTMVDTGPQEMEYVLPQSKEEKYYTNKINEPLLDWSDRKKQKSSKEQLFSQGDINKGLLRIHKRLLLNEPAQKYGMNGCCVPGQRRILVTVDGELYPCEKVGNVPSLGNVDIGFDIPKIKKFYVEDFINEAKKYCKNCWAVNLCSVCYTNCYDEKGIHYSYRHERCIEERIYLESALARYHSILESNPEKLEKLNKIEII</sequence>
<evidence type="ECO:0000259" key="7">
    <source>
        <dbReference type="PROSITE" id="PS51918"/>
    </source>
</evidence>
<dbReference type="InterPro" id="IPR058240">
    <property type="entry name" value="rSAM_sf"/>
</dbReference>